<dbReference type="STRING" id="336566.ABB30_15500"/>
<dbReference type="OrthoDB" id="9791347at2"/>
<comment type="caution">
    <text evidence="2">The sequence shown here is derived from an EMBL/GenBank/DDBJ whole genome shotgun (WGS) entry which is preliminary data.</text>
</comment>
<dbReference type="PATRIC" id="fig|336566.3.peg.3153"/>
<dbReference type="SUPFAM" id="SSF88697">
    <property type="entry name" value="PUA domain-like"/>
    <property type="match status" value="1"/>
</dbReference>
<dbReference type="Gene3D" id="3.10.590.10">
    <property type="entry name" value="ph1033 like domains"/>
    <property type="match status" value="1"/>
</dbReference>
<protein>
    <submittedName>
        <fullName evidence="2">EVE domain-containing protein</fullName>
    </submittedName>
</protein>
<dbReference type="Proteomes" id="UP000050956">
    <property type="component" value="Unassembled WGS sequence"/>
</dbReference>
<dbReference type="RefSeq" id="WP_152980806.1">
    <property type="nucleotide sequence ID" value="NZ_LDJM01000094.1"/>
</dbReference>
<feature type="non-terminal residue" evidence="2">
    <location>
        <position position="1"/>
    </location>
</feature>
<evidence type="ECO:0000313" key="2">
    <source>
        <dbReference type="EMBL" id="KRG72711.1"/>
    </source>
</evidence>
<gene>
    <name evidence="2" type="ORF">ABB30_15500</name>
</gene>
<sequence length="56" mass="6262">AFERKLAQVIPLEEIKQHTDKLGEGFTLTARGSRLSVFPVTAAQWKLLLSLEKQPA</sequence>
<evidence type="ECO:0000259" key="1">
    <source>
        <dbReference type="Pfam" id="PF01878"/>
    </source>
</evidence>
<feature type="domain" description="EVE" evidence="1">
    <location>
        <begin position="2"/>
        <end position="50"/>
    </location>
</feature>
<proteinExistence type="predicted"/>
<organism evidence="2 3">
    <name type="scientific">Stenotrophomonas ginsengisoli</name>
    <dbReference type="NCBI Taxonomy" id="336566"/>
    <lineage>
        <taxon>Bacteria</taxon>
        <taxon>Pseudomonadati</taxon>
        <taxon>Pseudomonadota</taxon>
        <taxon>Gammaproteobacteria</taxon>
        <taxon>Lysobacterales</taxon>
        <taxon>Lysobacteraceae</taxon>
        <taxon>Stenotrophomonas</taxon>
    </lineage>
</organism>
<dbReference type="AlphaFoldDB" id="A0A0R0D318"/>
<dbReference type="InterPro" id="IPR002740">
    <property type="entry name" value="EVE_domain"/>
</dbReference>
<dbReference type="Pfam" id="PF01878">
    <property type="entry name" value="EVE"/>
    <property type="match status" value="1"/>
</dbReference>
<accession>A0A0R0D318</accession>
<dbReference type="EMBL" id="LDJM01000094">
    <property type="protein sequence ID" value="KRG72711.1"/>
    <property type="molecule type" value="Genomic_DNA"/>
</dbReference>
<dbReference type="InterPro" id="IPR015947">
    <property type="entry name" value="PUA-like_sf"/>
</dbReference>
<keyword evidence="3" id="KW-1185">Reference proteome</keyword>
<evidence type="ECO:0000313" key="3">
    <source>
        <dbReference type="Proteomes" id="UP000050956"/>
    </source>
</evidence>
<reference evidence="2 3" key="1">
    <citation type="submission" date="2015-05" db="EMBL/GenBank/DDBJ databases">
        <title>Genome sequencing and analysis of members of genus Stenotrophomonas.</title>
        <authorList>
            <person name="Patil P.P."/>
            <person name="Midha S."/>
            <person name="Patil P.B."/>
        </authorList>
    </citation>
    <scope>NUCLEOTIDE SEQUENCE [LARGE SCALE GENOMIC DNA]</scope>
    <source>
        <strain evidence="2 3">DSM 24757</strain>
    </source>
</reference>
<name>A0A0R0D318_9GAMM</name>